<feature type="non-terminal residue" evidence="2">
    <location>
        <position position="85"/>
    </location>
</feature>
<name>A0A1Y3ARH7_EURMA</name>
<evidence type="ECO:0000313" key="3">
    <source>
        <dbReference type="Proteomes" id="UP000194236"/>
    </source>
</evidence>
<dbReference type="Proteomes" id="UP000194236">
    <property type="component" value="Unassembled WGS sequence"/>
</dbReference>
<comment type="caution">
    <text evidence="2">The sequence shown here is derived from an EMBL/GenBank/DDBJ whole genome shotgun (WGS) entry which is preliminary data.</text>
</comment>
<dbReference type="AlphaFoldDB" id="A0A1Y3ARH7"/>
<organism evidence="2 3">
    <name type="scientific">Euroglyphus maynei</name>
    <name type="common">Mayne's house dust mite</name>
    <dbReference type="NCBI Taxonomy" id="6958"/>
    <lineage>
        <taxon>Eukaryota</taxon>
        <taxon>Metazoa</taxon>
        <taxon>Ecdysozoa</taxon>
        <taxon>Arthropoda</taxon>
        <taxon>Chelicerata</taxon>
        <taxon>Arachnida</taxon>
        <taxon>Acari</taxon>
        <taxon>Acariformes</taxon>
        <taxon>Sarcoptiformes</taxon>
        <taxon>Astigmata</taxon>
        <taxon>Psoroptidia</taxon>
        <taxon>Analgoidea</taxon>
        <taxon>Pyroglyphidae</taxon>
        <taxon>Pyroglyphinae</taxon>
        <taxon>Euroglyphus</taxon>
    </lineage>
</organism>
<dbReference type="EMBL" id="MUJZ01062784">
    <property type="protein sequence ID" value="OTF71051.1"/>
    <property type="molecule type" value="Genomic_DNA"/>
</dbReference>
<evidence type="ECO:0000313" key="2">
    <source>
        <dbReference type="EMBL" id="OTF71051.1"/>
    </source>
</evidence>
<evidence type="ECO:0000256" key="1">
    <source>
        <dbReference type="SAM" id="MobiDB-lite"/>
    </source>
</evidence>
<protein>
    <submittedName>
        <fullName evidence="2">Uncharacterized protein</fullName>
    </submittedName>
</protein>
<feature type="region of interest" description="Disordered" evidence="1">
    <location>
        <begin position="25"/>
        <end position="50"/>
    </location>
</feature>
<reference evidence="2 3" key="1">
    <citation type="submission" date="2017-03" db="EMBL/GenBank/DDBJ databases">
        <title>Genome Survey of Euroglyphus maynei.</title>
        <authorList>
            <person name="Arlian L.G."/>
            <person name="Morgan M.S."/>
            <person name="Rider S.D."/>
        </authorList>
    </citation>
    <scope>NUCLEOTIDE SEQUENCE [LARGE SCALE GENOMIC DNA]</scope>
    <source>
        <strain evidence="2">Arlian Lab</strain>
        <tissue evidence="2">Whole body</tissue>
    </source>
</reference>
<sequence>MLIISIEQNVPVDDEPSIVEVIDDDDQNENDEIKPETEIDEQIEQDAAKTDLPEVNELEIHKKEIKFTVIDDASSEMKPNEMPSE</sequence>
<proteinExistence type="predicted"/>
<gene>
    <name evidence="2" type="ORF">BLA29_015251</name>
</gene>
<keyword evidence="3" id="KW-1185">Reference proteome</keyword>
<accession>A0A1Y3ARH7</accession>